<accession>A0A8X7BL16</accession>
<dbReference type="EMBL" id="BMAU01021435">
    <property type="protein sequence ID" value="GFY35866.1"/>
    <property type="molecule type" value="Genomic_DNA"/>
</dbReference>
<dbReference type="Proteomes" id="UP000887159">
    <property type="component" value="Unassembled WGS sequence"/>
</dbReference>
<evidence type="ECO:0000313" key="1">
    <source>
        <dbReference type="EMBL" id="GFY35866.1"/>
    </source>
</evidence>
<protein>
    <submittedName>
        <fullName evidence="1">Uncharacterized protein</fullName>
    </submittedName>
</protein>
<reference evidence="1" key="1">
    <citation type="submission" date="2020-08" db="EMBL/GenBank/DDBJ databases">
        <title>Multicomponent nature underlies the extraordinary mechanical properties of spider dragline silk.</title>
        <authorList>
            <person name="Kono N."/>
            <person name="Nakamura H."/>
            <person name="Mori M."/>
            <person name="Yoshida Y."/>
            <person name="Ohtoshi R."/>
            <person name="Malay A.D."/>
            <person name="Moran D.A.P."/>
            <person name="Tomita M."/>
            <person name="Numata K."/>
            <person name="Arakawa K."/>
        </authorList>
    </citation>
    <scope>NUCLEOTIDE SEQUENCE</scope>
</reference>
<gene>
    <name evidence="1" type="ORF">TNCV_4842411</name>
</gene>
<comment type="caution">
    <text evidence="1">The sequence shown here is derived from an EMBL/GenBank/DDBJ whole genome shotgun (WGS) entry which is preliminary data.</text>
</comment>
<dbReference type="AlphaFoldDB" id="A0A8X7BL16"/>
<name>A0A8X7BL16_TRICX</name>
<proteinExistence type="predicted"/>
<evidence type="ECO:0000313" key="2">
    <source>
        <dbReference type="Proteomes" id="UP000887159"/>
    </source>
</evidence>
<sequence>MSNILGRVSQVVKVTDSLRACHEFEPNTAEYPPMQRRPMYVFFLETQVSIRWCGVKVRRRGASLSVILVT</sequence>
<organism evidence="1 2">
    <name type="scientific">Trichonephila clavipes</name>
    <name type="common">Golden silk orbweaver</name>
    <name type="synonym">Nephila clavipes</name>
    <dbReference type="NCBI Taxonomy" id="2585209"/>
    <lineage>
        <taxon>Eukaryota</taxon>
        <taxon>Metazoa</taxon>
        <taxon>Ecdysozoa</taxon>
        <taxon>Arthropoda</taxon>
        <taxon>Chelicerata</taxon>
        <taxon>Arachnida</taxon>
        <taxon>Araneae</taxon>
        <taxon>Araneomorphae</taxon>
        <taxon>Entelegynae</taxon>
        <taxon>Araneoidea</taxon>
        <taxon>Nephilidae</taxon>
        <taxon>Trichonephila</taxon>
    </lineage>
</organism>
<keyword evidence="2" id="KW-1185">Reference proteome</keyword>